<dbReference type="InterPro" id="IPR042216">
    <property type="entry name" value="MitoNEET_CISD"/>
</dbReference>
<dbReference type="GO" id="GO:0051537">
    <property type="term" value="F:2 iron, 2 sulfur cluster binding"/>
    <property type="evidence" value="ECO:0007669"/>
    <property type="project" value="UniProtKB-KW"/>
</dbReference>
<dbReference type="GO" id="GO:0005737">
    <property type="term" value="C:cytoplasm"/>
    <property type="evidence" value="ECO:0007669"/>
    <property type="project" value="UniProtKB-ARBA"/>
</dbReference>
<sequence length="78" mass="8477">MSAPKIADKKPVVLELEPKTYYWCTCGESANQPYCNGAHKGTEFTPLAFEVTETKTVALCLCKHTGNAPFCDGAHAKL</sequence>
<evidence type="ECO:0000256" key="2">
    <source>
        <dbReference type="ARBA" id="ARBA00022723"/>
    </source>
</evidence>
<evidence type="ECO:0000256" key="3">
    <source>
        <dbReference type="ARBA" id="ARBA00023004"/>
    </source>
</evidence>
<proteinExistence type="predicted"/>
<keyword evidence="1" id="KW-0001">2Fe-2S</keyword>
<evidence type="ECO:0000256" key="4">
    <source>
        <dbReference type="ARBA" id="ARBA00023014"/>
    </source>
</evidence>
<dbReference type="Pfam" id="PF09360">
    <property type="entry name" value="zf-CDGSH"/>
    <property type="match status" value="2"/>
</dbReference>
<gene>
    <name evidence="6" type="ORF">FEV09_15570</name>
</gene>
<keyword evidence="7" id="KW-1185">Reference proteome</keyword>
<dbReference type="Gene3D" id="3.40.5.90">
    <property type="entry name" value="CDGSH iron-sulfur domain, mitoNEET-type"/>
    <property type="match status" value="2"/>
</dbReference>
<dbReference type="GO" id="GO:0046872">
    <property type="term" value="F:metal ion binding"/>
    <property type="evidence" value="ECO:0007669"/>
    <property type="project" value="UniProtKB-KW"/>
</dbReference>
<feature type="domain" description="Iron-binding zinc finger CDGSH type" evidence="5">
    <location>
        <begin position="9"/>
        <end position="45"/>
    </location>
</feature>
<reference evidence="6" key="1">
    <citation type="submission" date="2019-05" db="EMBL/GenBank/DDBJ databases">
        <title>Whole genome sequencing of Pseudanabaena catenata USMAC16.</title>
        <authorList>
            <person name="Khan Z."/>
            <person name="Omar W.M."/>
            <person name="Convey P."/>
            <person name="Merican F."/>
            <person name="Najimudin N."/>
        </authorList>
    </citation>
    <scope>NUCLEOTIDE SEQUENCE</scope>
    <source>
        <strain evidence="6">USMAC16</strain>
    </source>
</reference>
<evidence type="ECO:0000313" key="6">
    <source>
        <dbReference type="EMBL" id="MDG3495966.1"/>
    </source>
</evidence>
<keyword evidence="2" id="KW-0479">Metal-binding</keyword>
<dbReference type="PANTHER" id="PTHR46491">
    <property type="entry name" value="CDGSH IRON SULFUR DOMAIN PROTEIN HOMOLOG"/>
    <property type="match status" value="1"/>
</dbReference>
<dbReference type="SMART" id="SM00704">
    <property type="entry name" value="ZnF_CDGSH"/>
    <property type="match status" value="2"/>
</dbReference>
<name>A0A9X4M8U7_9CYAN</name>
<evidence type="ECO:0000313" key="7">
    <source>
        <dbReference type="Proteomes" id="UP001152872"/>
    </source>
</evidence>
<comment type="caution">
    <text evidence="6">The sequence shown here is derived from an EMBL/GenBank/DDBJ whole genome shotgun (WGS) entry which is preliminary data.</text>
</comment>
<dbReference type="AlphaFoldDB" id="A0A9X4M8U7"/>
<dbReference type="RefSeq" id="WP_009628119.1">
    <property type="nucleotide sequence ID" value="NZ_VBTY01000140.1"/>
</dbReference>
<organism evidence="6 7">
    <name type="scientific">Pseudanabaena catenata USMAC16</name>
    <dbReference type="NCBI Taxonomy" id="1855837"/>
    <lineage>
        <taxon>Bacteria</taxon>
        <taxon>Bacillati</taxon>
        <taxon>Cyanobacteriota</taxon>
        <taxon>Cyanophyceae</taxon>
        <taxon>Pseudanabaenales</taxon>
        <taxon>Pseudanabaenaceae</taxon>
        <taxon>Pseudanabaena</taxon>
    </lineage>
</organism>
<dbReference type="EMBL" id="VBTY01000140">
    <property type="protein sequence ID" value="MDG3495966.1"/>
    <property type="molecule type" value="Genomic_DNA"/>
</dbReference>
<dbReference type="Proteomes" id="UP001152872">
    <property type="component" value="Unassembled WGS sequence"/>
</dbReference>
<evidence type="ECO:0000259" key="5">
    <source>
        <dbReference type="SMART" id="SM00704"/>
    </source>
</evidence>
<dbReference type="InterPro" id="IPR018967">
    <property type="entry name" value="FeS-contain_CDGSH-typ"/>
</dbReference>
<feature type="domain" description="Iron-binding zinc finger CDGSH type" evidence="5">
    <location>
        <begin position="46"/>
        <end position="77"/>
    </location>
</feature>
<dbReference type="PANTHER" id="PTHR46491:SF3">
    <property type="entry name" value="CDGSH IRON-SULFUR DOMAIN-CONTAINING PROTEIN 3, MITOCHONDRIAL"/>
    <property type="match status" value="1"/>
</dbReference>
<evidence type="ECO:0000256" key="1">
    <source>
        <dbReference type="ARBA" id="ARBA00022714"/>
    </source>
</evidence>
<protein>
    <submittedName>
        <fullName evidence="6">CDGSH iron-sulfur domain-containing protein</fullName>
    </submittedName>
</protein>
<dbReference type="InterPro" id="IPR052950">
    <property type="entry name" value="CISD"/>
</dbReference>
<keyword evidence="3" id="KW-0408">Iron</keyword>
<keyword evidence="4" id="KW-0411">Iron-sulfur</keyword>
<accession>A0A9X4M8U7</accession>